<feature type="non-terminal residue" evidence="1">
    <location>
        <position position="1"/>
    </location>
</feature>
<gene>
    <name evidence="1" type="ORF">WMSIL1_LOCUS10894</name>
</gene>
<dbReference type="Proteomes" id="UP000321570">
    <property type="component" value="Unassembled WGS sequence"/>
</dbReference>
<reference evidence="1 2" key="1">
    <citation type="submission" date="2019-07" db="EMBL/GenBank/DDBJ databases">
        <authorList>
            <person name="Jastrzebski P J."/>
            <person name="Paukszto L."/>
            <person name="Jastrzebski P J."/>
        </authorList>
    </citation>
    <scope>NUCLEOTIDE SEQUENCE [LARGE SCALE GENOMIC DNA]</scope>
    <source>
        <strain evidence="1 2">WMS-il1</strain>
    </source>
</reference>
<keyword evidence="2" id="KW-1185">Reference proteome</keyword>
<organism evidence="1 2">
    <name type="scientific">Hymenolepis diminuta</name>
    <name type="common">Rat tapeworm</name>
    <dbReference type="NCBI Taxonomy" id="6216"/>
    <lineage>
        <taxon>Eukaryota</taxon>
        <taxon>Metazoa</taxon>
        <taxon>Spiralia</taxon>
        <taxon>Lophotrochozoa</taxon>
        <taxon>Platyhelminthes</taxon>
        <taxon>Cestoda</taxon>
        <taxon>Eucestoda</taxon>
        <taxon>Cyclophyllidea</taxon>
        <taxon>Hymenolepididae</taxon>
        <taxon>Hymenolepis</taxon>
    </lineage>
</organism>
<name>A0A564YYP5_HYMDI</name>
<sequence>GAGTRLSFTGSHDSLSSPVPHLFLALSNPHRGFFNKIWRAHFPCSTFIVVVCCCYLSTPCRYSLQILLRTA</sequence>
<protein>
    <submittedName>
        <fullName evidence="1">Uncharacterized protein</fullName>
    </submittedName>
</protein>
<accession>A0A564YYP5</accession>
<evidence type="ECO:0000313" key="1">
    <source>
        <dbReference type="EMBL" id="VUZ52310.1"/>
    </source>
</evidence>
<dbReference type="AlphaFoldDB" id="A0A564YYP5"/>
<evidence type="ECO:0000313" key="2">
    <source>
        <dbReference type="Proteomes" id="UP000321570"/>
    </source>
</evidence>
<dbReference type="EMBL" id="CABIJS010000488">
    <property type="protein sequence ID" value="VUZ52310.1"/>
    <property type="molecule type" value="Genomic_DNA"/>
</dbReference>
<proteinExistence type="predicted"/>